<organism evidence="3 4">
    <name type="scientific">Biomphalaria glabrata</name>
    <name type="common">Bloodfluke planorb</name>
    <name type="synonym">Freshwater snail</name>
    <dbReference type="NCBI Taxonomy" id="6526"/>
    <lineage>
        <taxon>Eukaryota</taxon>
        <taxon>Metazoa</taxon>
        <taxon>Spiralia</taxon>
        <taxon>Lophotrochozoa</taxon>
        <taxon>Mollusca</taxon>
        <taxon>Gastropoda</taxon>
        <taxon>Heterobranchia</taxon>
        <taxon>Euthyneura</taxon>
        <taxon>Panpulmonata</taxon>
        <taxon>Hygrophila</taxon>
        <taxon>Lymnaeoidea</taxon>
        <taxon>Planorbidae</taxon>
        <taxon>Biomphalaria</taxon>
    </lineage>
</organism>
<dbReference type="PANTHER" id="PTHR46896:SF3">
    <property type="entry name" value="FI06413P-RELATED"/>
    <property type="match status" value="1"/>
</dbReference>
<evidence type="ECO:0000256" key="2">
    <source>
        <dbReference type="SAM" id="MobiDB-lite"/>
    </source>
</evidence>
<dbReference type="PANTHER" id="PTHR46896">
    <property type="entry name" value="SENTRIN-SPECIFIC PROTEASE"/>
    <property type="match status" value="1"/>
</dbReference>
<gene>
    <name evidence="3" type="primary">106079395</name>
</gene>
<evidence type="ECO:0000313" key="4">
    <source>
        <dbReference type="Proteomes" id="UP000076420"/>
    </source>
</evidence>
<dbReference type="VEuPathDB" id="VectorBase:BGLAX_051956"/>
<dbReference type="FunFam" id="1.10.418.20:FF:000004">
    <property type="entry name" value="sentrin-specific protease 7 isoform X1"/>
    <property type="match status" value="1"/>
</dbReference>
<evidence type="ECO:0000256" key="1">
    <source>
        <dbReference type="ARBA" id="ARBA00022786"/>
    </source>
</evidence>
<dbReference type="SUPFAM" id="SSF54001">
    <property type="entry name" value="Cysteine proteinases"/>
    <property type="match status" value="1"/>
</dbReference>
<keyword evidence="1" id="KW-0833">Ubl conjugation pathway</keyword>
<dbReference type="Gene3D" id="1.10.418.20">
    <property type="match status" value="1"/>
</dbReference>
<dbReference type="InterPro" id="IPR038765">
    <property type="entry name" value="Papain-like_cys_pep_sf"/>
</dbReference>
<dbReference type="GO" id="GO:0005737">
    <property type="term" value="C:cytoplasm"/>
    <property type="evidence" value="ECO:0007669"/>
    <property type="project" value="TreeGrafter"/>
</dbReference>
<dbReference type="InterPro" id="IPR051947">
    <property type="entry name" value="Sentrin-specific_protease"/>
</dbReference>
<accession>A0A2C9KTS0</accession>
<feature type="region of interest" description="Disordered" evidence="2">
    <location>
        <begin position="1"/>
        <end position="35"/>
    </location>
</feature>
<dbReference type="GO" id="GO:0005634">
    <property type="term" value="C:nucleus"/>
    <property type="evidence" value="ECO:0007669"/>
    <property type="project" value="TreeGrafter"/>
</dbReference>
<dbReference type="Proteomes" id="UP000076420">
    <property type="component" value="Unassembled WGS sequence"/>
</dbReference>
<reference evidence="3" key="1">
    <citation type="submission" date="2020-05" db="UniProtKB">
        <authorList>
            <consortium name="EnsemblMetazoa"/>
        </authorList>
    </citation>
    <scope>IDENTIFICATION</scope>
    <source>
        <strain evidence="3">BB02</strain>
    </source>
</reference>
<evidence type="ECO:0000313" key="3">
    <source>
        <dbReference type="EnsemblMetazoa" id="BGLB023363-PA"/>
    </source>
</evidence>
<dbReference type="VEuPathDB" id="VectorBase:BGLB023363"/>
<dbReference type="KEGG" id="bgt:106079395"/>
<sequence>MLARAPLSPSDSTDNEPDSTSSSPPETRHFLGTNARLLQYPPPPLRGIPITTEDLYCLTEGEFLNDVIIDFYLQ</sequence>
<protein>
    <submittedName>
        <fullName evidence="3">Uncharacterized protein</fullName>
    </submittedName>
</protein>
<proteinExistence type="predicted"/>
<name>A0A2C9KTS0_BIOGL</name>
<dbReference type="EnsemblMetazoa" id="BGLB023363-RA">
    <property type="protein sequence ID" value="BGLB023363-PA"/>
    <property type="gene ID" value="BGLB023363"/>
</dbReference>
<dbReference type="AlphaFoldDB" id="A0A2C9KTS0"/>
<dbReference type="GO" id="GO:0016926">
    <property type="term" value="P:protein desumoylation"/>
    <property type="evidence" value="ECO:0007669"/>
    <property type="project" value="TreeGrafter"/>
</dbReference>
<feature type="compositionally biased region" description="Low complexity" evidence="2">
    <location>
        <begin position="8"/>
        <end position="25"/>
    </location>
</feature>
<dbReference type="STRING" id="6526.A0A2C9KTS0"/>
<dbReference type="GO" id="GO:0070139">
    <property type="term" value="F:SUMO-specific endopeptidase activity"/>
    <property type="evidence" value="ECO:0007669"/>
    <property type="project" value="TreeGrafter"/>
</dbReference>